<evidence type="ECO:0000259" key="5">
    <source>
        <dbReference type="PROSITE" id="PS01124"/>
    </source>
</evidence>
<organism evidence="6 7">
    <name type="scientific">Fulvimonas soli</name>
    <dbReference type="NCBI Taxonomy" id="155197"/>
    <lineage>
        <taxon>Bacteria</taxon>
        <taxon>Pseudomonadati</taxon>
        <taxon>Pseudomonadota</taxon>
        <taxon>Gammaproteobacteria</taxon>
        <taxon>Lysobacterales</taxon>
        <taxon>Rhodanobacteraceae</taxon>
        <taxon>Fulvimonas</taxon>
    </lineage>
</organism>
<dbReference type="SUPFAM" id="SSF46689">
    <property type="entry name" value="Homeodomain-like"/>
    <property type="match status" value="2"/>
</dbReference>
<feature type="region of interest" description="Disordered" evidence="4">
    <location>
        <begin position="159"/>
        <end position="178"/>
    </location>
</feature>
<dbReference type="Pfam" id="PF12833">
    <property type="entry name" value="HTH_18"/>
    <property type="match status" value="1"/>
</dbReference>
<evidence type="ECO:0000256" key="4">
    <source>
        <dbReference type="SAM" id="MobiDB-lite"/>
    </source>
</evidence>
<dbReference type="Proteomes" id="UP000245812">
    <property type="component" value="Unassembled WGS sequence"/>
</dbReference>
<keyword evidence="1" id="KW-0805">Transcription regulation</keyword>
<dbReference type="RefSeq" id="WP_109724061.1">
    <property type="nucleotide sequence ID" value="NZ_MSZV01000035.1"/>
</dbReference>
<dbReference type="EMBL" id="QGHC01000008">
    <property type="protein sequence ID" value="PWK85946.1"/>
    <property type="molecule type" value="Genomic_DNA"/>
</dbReference>
<evidence type="ECO:0000256" key="2">
    <source>
        <dbReference type="ARBA" id="ARBA00023125"/>
    </source>
</evidence>
<evidence type="ECO:0000256" key="1">
    <source>
        <dbReference type="ARBA" id="ARBA00023015"/>
    </source>
</evidence>
<dbReference type="GO" id="GO:0043565">
    <property type="term" value="F:sequence-specific DNA binding"/>
    <property type="evidence" value="ECO:0007669"/>
    <property type="project" value="InterPro"/>
</dbReference>
<proteinExistence type="predicted"/>
<sequence length="301" mass="32649">MSLRHHPLHEGSLLRIACVCCTPDHAGCGALEHAGRDSLALPLRGVFVKHHEGGAEVVAHAGQALFFNADEGYRVSHPAGGDDCLTLEAADPLLRELLARFDAPAAERERHPFRATHASLPAAAALQRGLLWHALRHGGPTLEIETRALDLFAAALAHARPQAPHDEPRGPRARRRRREQAQAVALRLAAQPERDWSLDALARQVAASPFHLARGFRATMGEPIHRYLLRVRLVRALDAVLDSSAPLAAIALDLGFATPSHFAEAFRRAYGCAPSALRRQARAAQVRALRKIPTAPRRGAG</sequence>
<dbReference type="InterPro" id="IPR018060">
    <property type="entry name" value="HTH_AraC"/>
</dbReference>
<comment type="caution">
    <text evidence="6">The sequence shown here is derived from an EMBL/GenBank/DDBJ whole genome shotgun (WGS) entry which is preliminary data.</text>
</comment>
<keyword evidence="3" id="KW-0804">Transcription</keyword>
<reference evidence="6 7" key="1">
    <citation type="submission" date="2018-05" db="EMBL/GenBank/DDBJ databases">
        <title>Genomic Encyclopedia of Type Strains, Phase IV (KMG-IV): sequencing the most valuable type-strain genomes for metagenomic binning, comparative biology and taxonomic classification.</title>
        <authorList>
            <person name="Goeker M."/>
        </authorList>
    </citation>
    <scope>NUCLEOTIDE SEQUENCE [LARGE SCALE GENOMIC DNA]</scope>
    <source>
        <strain evidence="6 7">DSM 14263</strain>
    </source>
</reference>
<evidence type="ECO:0000313" key="6">
    <source>
        <dbReference type="EMBL" id="PWK85946.1"/>
    </source>
</evidence>
<dbReference type="PROSITE" id="PS01124">
    <property type="entry name" value="HTH_ARAC_FAMILY_2"/>
    <property type="match status" value="1"/>
</dbReference>
<keyword evidence="7" id="KW-1185">Reference proteome</keyword>
<gene>
    <name evidence="6" type="ORF">C7456_108242</name>
</gene>
<protein>
    <submittedName>
        <fullName evidence="6">AraC family transcriptional regulator</fullName>
    </submittedName>
</protein>
<dbReference type="InterPro" id="IPR009057">
    <property type="entry name" value="Homeodomain-like_sf"/>
</dbReference>
<dbReference type="SMART" id="SM00342">
    <property type="entry name" value="HTH_ARAC"/>
    <property type="match status" value="1"/>
</dbReference>
<evidence type="ECO:0000313" key="7">
    <source>
        <dbReference type="Proteomes" id="UP000245812"/>
    </source>
</evidence>
<feature type="domain" description="HTH araC/xylS-type" evidence="5">
    <location>
        <begin position="182"/>
        <end position="280"/>
    </location>
</feature>
<dbReference type="PANTHER" id="PTHR46796:SF6">
    <property type="entry name" value="ARAC SUBFAMILY"/>
    <property type="match status" value="1"/>
</dbReference>
<dbReference type="Gene3D" id="1.10.10.60">
    <property type="entry name" value="Homeodomain-like"/>
    <property type="match status" value="2"/>
</dbReference>
<dbReference type="PRINTS" id="PR00032">
    <property type="entry name" value="HTHARAC"/>
</dbReference>
<evidence type="ECO:0000256" key="3">
    <source>
        <dbReference type="ARBA" id="ARBA00023163"/>
    </source>
</evidence>
<dbReference type="PANTHER" id="PTHR46796">
    <property type="entry name" value="HTH-TYPE TRANSCRIPTIONAL ACTIVATOR RHAS-RELATED"/>
    <property type="match status" value="1"/>
</dbReference>
<dbReference type="AlphaFoldDB" id="A0A316HWX0"/>
<keyword evidence="2" id="KW-0238">DNA-binding</keyword>
<dbReference type="InterPro" id="IPR050204">
    <property type="entry name" value="AraC_XylS_family_regulators"/>
</dbReference>
<name>A0A316HWX0_9GAMM</name>
<accession>A0A316HWX0</accession>
<dbReference type="InterPro" id="IPR020449">
    <property type="entry name" value="Tscrpt_reg_AraC-type_HTH"/>
</dbReference>
<dbReference type="InterPro" id="IPR018062">
    <property type="entry name" value="HTH_AraC-typ_CS"/>
</dbReference>
<dbReference type="PROSITE" id="PS00041">
    <property type="entry name" value="HTH_ARAC_FAMILY_1"/>
    <property type="match status" value="1"/>
</dbReference>
<dbReference type="OrthoDB" id="9812985at2"/>
<dbReference type="GO" id="GO:0003700">
    <property type="term" value="F:DNA-binding transcription factor activity"/>
    <property type="evidence" value="ECO:0007669"/>
    <property type="project" value="InterPro"/>
</dbReference>